<dbReference type="AlphaFoldDB" id="A0A103YMM6"/>
<organism evidence="2 3">
    <name type="scientific">Cynara cardunculus var. scolymus</name>
    <name type="common">Globe artichoke</name>
    <name type="synonym">Cynara scolymus</name>
    <dbReference type="NCBI Taxonomy" id="59895"/>
    <lineage>
        <taxon>Eukaryota</taxon>
        <taxon>Viridiplantae</taxon>
        <taxon>Streptophyta</taxon>
        <taxon>Embryophyta</taxon>
        <taxon>Tracheophyta</taxon>
        <taxon>Spermatophyta</taxon>
        <taxon>Magnoliopsida</taxon>
        <taxon>eudicotyledons</taxon>
        <taxon>Gunneridae</taxon>
        <taxon>Pentapetalae</taxon>
        <taxon>asterids</taxon>
        <taxon>campanulids</taxon>
        <taxon>Asterales</taxon>
        <taxon>Asteraceae</taxon>
        <taxon>Carduoideae</taxon>
        <taxon>Cardueae</taxon>
        <taxon>Carduinae</taxon>
        <taxon>Cynara</taxon>
    </lineage>
</organism>
<dbReference type="EMBL" id="LEKV01000038">
    <property type="protein sequence ID" value="KVI11815.1"/>
    <property type="molecule type" value="Genomic_DNA"/>
</dbReference>
<dbReference type="Proteomes" id="UP000243975">
    <property type="component" value="Unassembled WGS sequence"/>
</dbReference>
<sequence length="183" mass="19271">MIVRSFVISRKRFKGNSKFYLFAPKTIKPPNLVAPVLIEASPKPARRPCNPYTTEQWAIGGTETGTGSEIETTGIVSGTGTSTMTGNETGIESGTGTGTVKTGAKGRTRQTELVLATLGLGLAPRTTTDRVLDPRTGTVGEATTVPRLRTNRGSVASTGMKMASVLPLSFRSGSDVEKIQVKA</sequence>
<reference evidence="2 3" key="1">
    <citation type="journal article" date="2016" name="Sci. Rep.">
        <title>The genome sequence of the outbreeding globe artichoke constructed de novo incorporating a phase-aware low-pass sequencing strategy of F1 progeny.</title>
        <authorList>
            <person name="Scaglione D."/>
            <person name="Reyes-Chin-Wo S."/>
            <person name="Acquadro A."/>
            <person name="Froenicke L."/>
            <person name="Portis E."/>
            <person name="Beitel C."/>
            <person name="Tirone M."/>
            <person name="Mauro R."/>
            <person name="Lo Monaco A."/>
            <person name="Mauromicale G."/>
            <person name="Faccioli P."/>
            <person name="Cattivelli L."/>
            <person name="Rieseberg L."/>
            <person name="Michelmore R."/>
            <person name="Lanteri S."/>
        </authorList>
    </citation>
    <scope>NUCLEOTIDE SEQUENCE [LARGE SCALE GENOMIC DNA]</scope>
    <source>
        <strain evidence="2">2C</strain>
    </source>
</reference>
<evidence type="ECO:0000313" key="2">
    <source>
        <dbReference type="EMBL" id="KVI11815.1"/>
    </source>
</evidence>
<protein>
    <submittedName>
        <fullName evidence="2">Uncharacterized protein</fullName>
    </submittedName>
</protein>
<proteinExistence type="predicted"/>
<evidence type="ECO:0000313" key="3">
    <source>
        <dbReference type="Proteomes" id="UP000243975"/>
    </source>
</evidence>
<feature type="compositionally biased region" description="Low complexity" evidence="1">
    <location>
        <begin position="59"/>
        <end position="105"/>
    </location>
</feature>
<name>A0A103YMM6_CYNCS</name>
<feature type="region of interest" description="Disordered" evidence="1">
    <location>
        <begin position="55"/>
        <end position="105"/>
    </location>
</feature>
<evidence type="ECO:0000256" key="1">
    <source>
        <dbReference type="SAM" id="MobiDB-lite"/>
    </source>
</evidence>
<keyword evidence="3" id="KW-1185">Reference proteome</keyword>
<gene>
    <name evidence="2" type="ORF">Ccrd_009775</name>
</gene>
<accession>A0A103YMM6</accession>
<comment type="caution">
    <text evidence="2">The sequence shown here is derived from an EMBL/GenBank/DDBJ whole genome shotgun (WGS) entry which is preliminary data.</text>
</comment>
<dbReference type="Gramene" id="KVI11815">
    <property type="protein sequence ID" value="KVI11815"/>
    <property type="gene ID" value="Ccrd_009775"/>
</dbReference>